<sequence>MYDYNILLGYLNGKDVSLSEVRERQSNMHVKSTSSRPFKTALYKSLASSYAALLHTIHLEFVKVQTAHLSGASCYQRQHSQSKNLPNRIDELPAIAKDLEGSHGRLPGIADKITTVHDELPAISGKVAAIHDELLPRMQDDMQRLLLSQPISTTGSKANALRALLLIPFARNSTFIGRDFQIEDLGARLERQVGHTRVALAGLGGIGKSQVALEYAYRRLEREPQLSVFWMNASSASRFE</sequence>
<protein>
    <recommendedName>
        <fullName evidence="3">NB-ARC domain-containing protein</fullName>
    </recommendedName>
</protein>
<keyword evidence="2" id="KW-1185">Reference proteome</keyword>
<name>A0A8H6LA50_9LECA</name>
<dbReference type="OrthoDB" id="20872at2759"/>
<dbReference type="EMBL" id="JACCJC010000002">
    <property type="protein sequence ID" value="KAF6241157.1"/>
    <property type="molecule type" value="Genomic_DNA"/>
</dbReference>
<dbReference type="Gene3D" id="3.40.50.300">
    <property type="entry name" value="P-loop containing nucleotide triphosphate hydrolases"/>
    <property type="match status" value="1"/>
</dbReference>
<reference evidence="1 2" key="1">
    <citation type="journal article" date="2020" name="Genomics">
        <title>Complete, high-quality genomes from long-read metagenomic sequencing of two wolf lichen thalli reveals enigmatic genome architecture.</title>
        <authorList>
            <person name="McKenzie S.K."/>
            <person name="Walston R.F."/>
            <person name="Allen J.L."/>
        </authorList>
    </citation>
    <scope>NUCLEOTIDE SEQUENCE [LARGE SCALE GENOMIC DNA]</scope>
    <source>
        <strain evidence="1">WasteWater2</strain>
    </source>
</reference>
<evidence type="ECO:0000313" key="1">
    <source>
        <dbReference type="EMBL" id="KAF6241157.1"/>
    </source>
</evidence>
<dbReference type="AlphaFoldDB" id="A0A8H6LA50"/>
<dbReference type="Proteomes" id="UP000578531">
    <property type="component" value="Unassembled WGS sequence"/>
</dbReference>
<organism evidence="1 2">
    <name type="scientific">Letharia columbiana</name>
    <dbReference type="NCBI Taxonomy" id="112416"/>
    <lineage>
        <taxon>Eukaryota</taxon>
        <taxon>Fungi</taxon>
        <taxon>Dikarya</taxon>
        <taxon>Ascomycota</taxon>
        <taxon>Pezizomycotina</taxon>
        <taxon>Lecanoromycetes</taxon>
        <taxon>OSLEUM clade</taxon>
        <taxon>Lecanoromycetidae</taxon>
        <taxon>Lecanorales</taxon>
        <taxon>Lecanorineae</taxon>
        <taxon>Parmeliaceae</taxon>
        <taxon>Letharia</taxon>
    </lineage>
</organism>
<dbReference type="GeneID" id="59282629"/>
<comment type="caution">
    <text evidence="1">The sequence shown here is derived from an EMBL/GenBank/DDBJ whole genome shotgun (WGS) entry which is preliminary data.</text>
</comment>
<evidence type="ECO:0000313" key="2">
    <source>
        <dbReference type="Proteomes" id="UP000578531"/>
    </source>
</evidence>
<evidence type="ECO:0008006" key="3">
    <source>
        <dbReference type="Google" id="ProtNLM"/>
    </source>
</evidence>
<proteinExistence type="predicted"/>
<dbReference type="InterPro" id="IPR027417">
    <property type="entry name" value="P-loop_NTPase"/>
</dbReference>
<accession>A0A8H6LA50</accession>
<dbReference type="RefSeq" id="XP_037170405.1">
    <property type="nucleotide sequence ID" value="XM_037302898.1"/>
</dbReference>
<gene>
    <name evidence="1" type="ORF">HO173_000951</name>
</gene>